<sequence>MARRRSLLSPIPLFAALALLLAAAGDSLAQAPQGRELLLDPLTVTATRTPRPVSTVGDSVEVFAQDRIELTLPTDFGDLLRQGIGLNMDQTGARGATASIRIRGSENNFTSVLLDGFKLTPPDGDVFDYAHIPAEWLRGAEVLRGPQSSLYGSDAAAGVINLLLDLGRPGERPSLETAFRFGSDSTFEEVLKAKGGWEKGGYLATLSRVDSEGRYTNDGYYRTAALGALDYFPSPAAKLRLLVMGNRNRRDQTSDAGATNTEFRLPAGLTDRELNAYQDAADQMAGASLELRPTRWLEYVPRASFYQRDFTFHDPADALDVTRPFFSEFKSDNTQTRYLTDHPVNLRFTGQDLRWDALTSSVTTLGFQWEEERFFQTVRGTQSTTQNHTRLARSLYFQEQLTFWDRLTLTGGARVDDYDKGADDVTGKLSASYLFERTGTRVRGAAGNGAKRPSFNDLFFFSDQGFLVLRGNPNLKSERQESWEAGVDQYLLGRQIVLSATYFENTLKDLISFSFAGFPNGTNFENISKVETKGVELSAALVDYRDFTVRANWNYLDTVVADDRGGRGGQDFMAGQGLLRRPHWWWTGSVSYHPGRFRGTLILQQVGQRPDRDFTPLIEGSFTFPRVHNAGYARTDLALAYDLIRDGKPVPGGVSLPGVRRLTVELKVNNLLDEDYDDVFGFNAPGINWLAGIRFHF</sequence>
<evidence type="ECO:0000256" key="5">
    <source>
        <dbReference type="ARBA" id="ARBA00022729"/>
    </source>
</evidence>
<dbReference type="PROSITE" id="PS52016">
    <property type="entry name" value="TONB_DEPENDENT_REC_3"/>
    <property type="match status" value="1"/>
</dbReference>
<dbReference type="InterPro" id="IPR036942">
    <property type="entry name" value="Beta-barrel_TonB_sf"/>
</dbReference>
<gene>
    <name evidence="15" type="ORF">HYZ11_07070</name>
</gene>
<dbReference type="Pfam" id="PF00593">
    <property type="entry name" value="TonB_dep_Rec_b-barrel"/>
    <property type="match status" value="1"/>
</dbReference>
<dbReference type="InterPro" id="IPR039426">
    <property type="entry name" value="TonB-dep_rcpt-like"/>
</dbReference>
<dbReference type="CDD" id="cd01347">
    <property type="entry name" value="ligand_gated_channel"/>
    <property type="match status" value="1"/>
</dbReference>
<evidence type="ECO:0000313" key="16">
    <source>
        <dbReference type="Proteomes" id="UP000782312"/>
    </source>
</evidence>
<dbReference type="Gene3D" id="2.170.130.10">
    <property type="entry name" value="TonB-dependent receptor, plug domain"/>
    <property type="match status" value="1"/>
</dbReference>
<name>A0A932HX66_UNCTE</name>
<dbReference type="PANTHER" id="PTHR30069:SF53">
    <property type="entry name" value="COLICIN I RECEPTOR-RELATED"/>
    <property type="match status" value="1"/>
</dbReference>
<evidence type="ECO:0000256" key="2">
    <source>
        <dbReference type="ARBA" id="ARBA00022448"/>
    </source>
</evidence>
<evidence type="ECO:0000256" key="1">
    <source>
        <dbReference type="ARBA" id="ARBA00004571"/>
    </source>
</evidence>
<feature type="domain" description="TonB-dependent receptor-like beta-barrel" evidence="13">
    <location>
        <begin position="248"/>
        <end position="671"/>
    </location>
</feature>
<keyword evidence="3 10" id="KW-1134">Transmembrane beta strand</keyword>
<comment type="caution">
    <text evidence="15">The sequence shown here is derived from an EMBL/GenBank/DDBJ whole genome shotgun (WGS) entry which is preliminary data.</text>
</comment>
<evidence type="ECO:0000313" key="15">
    <source>
        <dbReference type="EMBL" id="MBI3127349.1"/>
    </source>
</evidence>
<protein>
    <submittedName>
        <fullName evidence="15">TonB-dependent receptor</fullName>
    </submittedName>
</protein>
<dbReference type="SUPFAM" id="SSF56935">
    <property type="entry name" value="Porins"/>
    <property type="match status" value="1"/>
</dbReference>
<evidence type="ECO:0000256" key="12">
    <source>
        <dbReference type="SAM" id="SignalP"/>
    </source>
</evidence>
<reference evidence="15" key="1">
    <citation type="submission" date="2020-07" db="EMBL/GenBank/DDBJ databases">
        <title>Huge and variable diversity of episymbiotic CPR bacteria and DPANN archaea in groundwater ecosystems.</title>
        <authorList>
            <person name="He C.Y."/>
            <person name="Keren R."/>
            <person name="Whittaker M."/>
            <person name="Farag I.F."/>
            <person name="Doudna J."/>
            <person name="Cate J.H.D."/>
            <person name="Banfield J.F."/>
        </authorList>
    </citation>
    <scope>NUCLEOTIDE SEQUENCE</scope>
    <source>
        <strain evidence="15">NC_groundwater_763_Ag_S-0.2um_68_21</strain>
    </source>
</reference>
<dbReference type="PANTHER" id="PTHR30069">
    <property type="entry name" value="TONB-DEPENDENT OUTER MEMBRANE RECEPTOR"/>
    <property type="match status" value="1"/>
</dbReference>
<comment type="subcellular location">
    <subcellularLocation>
        <location evidence="1 10">Cell outer membrane</location>
        <topology evidence="1 10">Multi-pass membrane protein</topology>
    </subcellularLocation>
</comment>
<dbReference type="EMBL" id="JACPUR010000017">
    <property type="protein sequence ID" value="MBI3127349.1"/>
    <property type="molecule type" value="Genomic_DNA"/>
</dbReference>
<feature type="signal peptide" evidence="12">
    <location>
        <begin position="1"/>
        <end position="29"/>
    </location>
</feature>
<proteinExistence type="inferred from homology"/>
<dbReference type="GO" id="GO:0006811">
    <property type="term" value="P:monoatomic ion transport"/>
    <property type="evidence" value="ECO:0007669"/>
    <property type="project" value="UniProtKB-KW"/>
</dbReference>
<keyword evidence="2 10" id="KW-0813">Transport</keyword>
<feature type="domain" description="TonB-dependent receptor plug" evidence="14">
    <location>
        <begin position="54"/>
        <end position="159"/>
    </location>
</feature>
<keyword evidence="9 10" id="KW-0998">Cell outer membrane</keyword>
<evidence type="ECO:0000259" key="14">
    <source>
        <dbReference type="Pfam" id="PF07715"/>
    </source>
</evidence>
<keyword evidence="6" id="KW-0406">Ion transport</keyword>
<keyword evidence="15" id="KW-0675">Receptor</keyword>
<keyword evidence="7 11" id="KW-0798">TonB box</keyword>
<evidence type="ECO:0000259" key="13">
    <source>
        <dbReference type="Pfam" id="PF00593"/>
    </source>
</evidence>
<comment type="similarity">
    <text evidence="10 11">Belongs to the TonB-dependent receptor family.</text>
</comment>
<evidence type="ECO:0000256" key="8">
    <source>
        <dbReference type="ARBA" id="ARBA00023136"/>
    </source>
</evidence>
<feature type="chain" id="PRO_5036887409" evidence="12">
    <location>
        <begin position="30"/>
        <end position="697"/>
    </location>
</feature>
<dbReference type="GO" id="GO:0009279">
    <property type="term" value="C:cell outer membrane"/>
    <property type="evidence" value="ECO:0007669"/>
    <property type="project" value="UniProtKB-SubCell"/>
</dbReference>
<accession>A0A932HX66</accession>
<evidence type="ECO:0000256" key="7">
    <source>
        <dbReference type="ARBA" id="ARBA00023077"/>
    </source>
</evidence>
<dbReference type="InterPro" id="IPR000531">
    <property type="entry name" value="Beta-barrel_TonB"/>
</dbReference>
<dbReference type="Pfam" id="PF07715">
    <property type="entry name" value="Plug"/>
    <property type="match status" value="1"/>
</dbReference>
<dbReference type="GO" id="GO:0015889">
    <property type="term" value="P:cobalamin transport"/>
    <property type="evidence" value="ECO:0007669"/>
    <property type="project" value="TreeGrafter"/>
</dbReference>
<keyword evidence="5 12" id="KW-0732">Signal</keyword>
<evidence type="ECO:0000256" key="9">
    <source>
        <dbReference type="ARBA" id="ARBA00023237"/>
    </source>
</evidence>
<keyword evidence="8 10" id="KW-0472">Membrane</keyword>
<evidence type="ECO:0000256" key="6">
    <source>
        <dbReference type="ARBA" id="ARBA00023065"/>
    </source>
</evidence>
<dbReference type="InterPro" id="IPR037066">
    <property type="entry name" value="Plug_dom_sf"/>
</dbReference>
<dbReference type="Proteomes" id="UP000782312">
    <property type="component" value="Unassembled WGS sequence"/>
</dbReference>
<evidence type="ECO:0000256" key="4">
    <source>
        <dbReference type="ARBA" id="ARBA00022692"/>
    </source>
</evidence>
<dbReference type="InterPro" id="IPR012910">
    <property type="entry name" value="Plug_dom"/>
</dbReference>
<keyword evidence="4 10" id="KW-0812">Transmembrane</keyword>
<dbReference type="AlphaFoldDB" id="A0A932HX66"/>
<evidence type="ECO:0000256" key="3">
    <source>
        <dbReference type="ARBA" id="ARBA00022452"/>
    </source>
</evidence>
<dbReference type="Gene3D" id="2.40.170.20">
    <property type="entry name" value="TonB-dependent receptor, beta-barrel domain"/>
    <property type="match status" value="1"/>
</dbReference>
<organism evidence="15 16">
    <name type="scientific">Tectimicrobiota bacterium</name>
    <dbReference type="NCBI Taxonomy" id="2528274"/>
    <lineage>
        <taxon>Bacteria</taxon>
        <taxon>Pseudomonadati</taxon>
        <taxon>Nitrospinota/Tectimicrobiota group</taxon>
        <taxon>Candidatus Tectimicrobiota</taxon>
    </lineage>
</organism>
<evidence type="ECO:0000256" key="11">
    <source>
        <dbReference type="RuleBase" id="RU003357"/>
    </source>
</evidence>
<evidence type="ECO:0000256" key="10">
    <source>
        <dbReference type="PROSITE-ProRule" id="PRU01360"/>
    </source>
</evidence>